<organism evidence="3 4">
    <name type="scientific">Corynebacterium kalidii</name>
    <dbReference type="NCBI Taxonomy" id="2931982"/>
    <lineage>
        <taxon>Bacteria</taxon>
        <taxon>Bacillati</taxon>
        <taxon>Actinomycetota</taxon>
        <taxon>Actinomycetes</taxon>
        <taxon>Mycobacteriales</taxon>
        <taxon>Corynebacteriaceae</taxon>
        <taxon>Corynebacterium</taxon>
    </lineage>
</organism>
<proteinExistence type="inferred from homology"/>
<comment type="similarity">
    <text evidence="1">Belongs to the bacterial ring-hydroxylating dioxygenase beta subunit family.</text>
</comment>
<name>A0A9X1WG40_9CORY</name>
<dbReference type="AlphaFoldDB" id="A0A9X1WG40"/>
<accession>A0A9X1WG40</accession>
<evidence type="ECO:0000313" key="4">
    <source>
        <dbReference type="Proteomes" id="UP001139207"/>
    </source>
</evidence>
<dbReference type="EMBL" id="JALIEA010000012">
    <property type="protein sequence ID" value="MCJ7858439.1"/>
    <property type="molecule type" value="Genomic_DNA"/>
</dbReference>
<dbReference type="Proteomes" id="UP001139207">
    <property type="component" value="Unassembled WGS sequence"/>
</dbReference>
<evidence type="ECO:0000256" key="2">
    <source>
        <dbReference type="ARBA" id="ARBA00023002"/>
    </source>
</evidence>
<dbReference type="InterPro" id="IPR032710">
    <property type="entry name" value="NTF2-like_dom_sf"/>
</dbReference>
<keyword evidence="4" id="KW-1185">Reference proteome</keyword>
<dbReference type="PANTHER" id="PTHR41534:SF2">
    <property type="entry name" value="3-PHENYLPROPIONATE_CINNAMIC ACID DIOXYGENASE SUBUNIT BETA"/>
    <property type="match status" value="1"/>
</dbReference>
<comment type="caution">
    <text evidence="3">The sequence shown here is derived from an EMBL/GenBank/DDBJ whole genome shotgun (WGS) entry which is preliminary data.</text>
</comment>
<dbReference type="Gene3D" id="3.10.450.50">
    <property type="match status" value="1"/>
</dbReference>
<sequence length="179" mass="20113">MTTSETAVTTETAARPASPFLADPRVQRAIELVWHEAALLDRKDYPAWERLFTDDGYYVVPVDPETEDFENSLNMIYDDARLRRLRVERLIQGFSPSAVAAASTVRTVSRFEVLEVSDTEVVLRSAQVITAYKRQETRTLGADLTHRIRLDDNGVDRISQKVARLIDSQDAIGAAGFLI</sequence>
<protein>
    <submittedName>
        <fullName evidence="3">Uncharacterized protein</fullName>
    </submittedName>
</protein>
<dbReference type="SUPFAM" id="SSF54427">
    <property type="entry name" value="NTF2-like"/>
    <property type="match status" value="1"/>
</dbReference>
<evidence type="ECO:0000313" key="3">
    <source>
        <dbReference type="EMBL" id="MCJ7858439.1"/>
    </source>
</evidence>
<dbReference type="GO" id="GO:0019380">
    <property type="term" value="P:3-phenylpropionate catabolic process"/>
    <property type="evidence" value="ECO:0007669"/>
    <property type="project" value="TreeGrafter"/>
</dbReference>
<dbReference type="InterPro" id="IPR000391">
    <property type="entry name" value="Rng_hydr_dOase-bsu"/>
</dbReference>
<dbReference type="GO" id="GO:0016491">
    <property type="term" value="F:oxidoreductase activity"/>
    <property type="evidence" value="ECO:0007669"/>
    <property type="project" value="UniProtKB-KW"/>
</dbReference>
<reference evidence="3" key="1">
    <citation type="submission" date="2022-04" db="EMBL/GenBank/DDBJ databases">
        <title>Corynebacterium kalidii LD5P10.</title>
        <authorList>
            <person name="Sun J.Q."/>
        </authorList>
    </citation>
    <scope>NUCLEOTIDE SEQUENCE</scope>
    <source>
        <strain evidence="3">LD5P10</strain>
    </source>
</reference>
<dbReference type="RefSeq" id="WP_244804163.1">
    <property type="nucleotide sequence ID" value="NZ_JALIEA010000012.1"/>
</dbReference>
<dbReference type="PANTHER" id="PTHR41534">
    <property type="entry name" value="BLR3401 PROTEIN"/>
    <property type="match status" value="1"/>
</dbReference>
<evidence type="ECO:0000256" key="1">
    <source>
        <dbReference type="ARBA" id="ARBA00009570"/>
    </source>
</evidence>
<gene>
    <name evidence="3" type="ORF">MUN33_06880</name>
</gene>
<keyword evidence="2" id="KW-0560">Oxidoreductase</keyword>
<dbReference type="Pfam" id="PF00866">
    <property type="entry name" value="Ring_hydroxyl_B"/>
    <property type="match status" value="1"/>
</dbReference>